<name>A0A1H4ZWH8_9PSED</name>
<dbReference type="RefSeq" id="WP_162842856.1">
    <property type="nucleotide sequence ID" value="NZ_FNTF01000002.1"/>
</dbReference>
<evidence type="ECO:0000313" key="2">
    <source>
        <dbReference type="Proteomes" id="UP000183114"/>
    </source>
</evidence>
<dbReference type="EMBL" id="FNTF01000002">
    <property type="protein sequence ID" value="SED34566.1"/>
    <property type="molecule type" value="Genomic_DNA"/>
</dbReference>
<reference evidence="1 2" key="1">
    <citation type="submission" date="2016-10" db="EMBL/GenBank/DDBJ databases">
        <authorList>
            <person name="de Groot N.N."/>
        </authorList>
    </citation>
    <scope>NUCLEOTIDE SEQUENCE [LARGE SCALE GENOMIC DNA]</scope>
    <source>
        <strain evidence="1 2">BS3655</strain>
    </source>
</reference>
<dbReference type="AlphaFoldDB" id="A0A1H4ZWH8"/>
<sequence length="58" mass="6604">MNKPLNNWNETSLLRAGTAVINTPVKTTMEVPCADFMPRYNVGNIHEIKKFWSLPAKD</sequence>
<gene>
    <name evidence="1" type="ORF">SAMN04490185_3305</name>
</gene>
<evidence type="ECO:0000313" key="1">
    <source>
        <dbReference type="EMBL" id="SED34566.1"/>
    </source>
</evidence>
<dbReference type="Proteomes" id="UP000183114">
    <property type="component" value="Unassembled WGS sequence"/>
</dbReference>
<organism evidence="1 2">
    <name type="scientific">Pseudomonas frederiksbergensis</name>
    <dbReference type="NCBI Taxonomy" id="104087"/>
    <lineage>
        <taxon>Bacteria</taxon>
        <taxon>Pseudomonadati</taxon>
        <taxon>Pseudomonadota</taxon>
        <taxon>Gammaproteobacteria</taxon>
        <taxon>Pseudomonadales</taxon>
        <taxon>Pseudomonadaceae</taxon>
        <taxon>Pseudomonas</taxon>
    </lineage>
</organism>
<protein>
    <submittedName>
        <fullName evidence="1">Uncharacterized protein</fullName>
    </submittedName>
</protein>
<accession>A0A1H4ZWH8</accession>
<proteinExistence type="predicted"/>